<gene>
    <name evidence="3" type="ORF">KSF_002400</name>
</gene>
<evidence type="ECO:0000256" key="2">
    <source>
        <dbReference type="ARBA" id="ARBA00023002"/>
    </source>
</evidence>
<dbReference type="InterPro" id="IPR002347">
    <property type="entry name" value="SDR_fam"/>
</dbReference>
<accession>A0A8J3IEL2</accession>
<name>A0A8J3IEL2_9CHLR</name>
<dbReference type="GO" id="GO:0016491">
    <property type="term" value="F:oxidoreductase activity"/>
    <property type="evidence" value="ECO:0007669"/>
    <property type="project" value="UniProtKB-KW"/>
</dbReference>
<organism evidence="3 4">
    <name type="scientific">Reticulibacter mediterranei</name>
    <dbReference type="NCBI Taxonomy" id="2778369"/>
    <lineage>
        <taxon>Bacteria</taxon>
        <taxon>Bacillati</taxon>
        <taxon>Chloroflexota</taxon>
        <taxon>Ktedonobacteria</taxon>
        <taxon>Ktedonobacterales</taxon>
        <taxon>Reticulibacteraceae</taxon>
        <taxon>Reticulibacter</taxon>
    </lineage>
</organism>
<reference evidence="3" key="1">
    <citation type="submission" date="2020-10" db="EMBL/GenBank/DDBJ databases">
        <title>Taxonomic study of unclassified bacteria belonging to the class Ktedonobacteria.</title>
        <authorList>
            <person name="Yabe S."/>
            <person name="Wang C.M."/>
            <person name="Zheng Y."/>
            <person name="Sakai Y."/>
            <person name="Cavaletti L."/>
            <person name="Monciardini P."/>
            <person name="Donadio S."/>
        </authorList>
    </citation>
    <scope>NUCLEOTIDE SEQUENCE</scope>
    <source>
        <strain evidence="3">ID150040</strain>
    </source>
</reference>
<dbReference type="AlphaFoldDB" id="A0A8J3IEL2"/>
<dbReference type="SUPFAM" id="SSF51735">
    <property type="entry name" value="NAD(P)-binding Rossmann-fold domains"/>
    <property type="match status" value="1"/>
</dbReference>
<comment type="caution">
    <text evidence="3">The sequence shown here is derived from an EMBL/GenBank/DDBJ whole genome shotgun (WGS) entry which is preliminary data.</text>
</comment>
<comment type="similarity">
    <text evidence="1">Belongs to the short-chain dehydrogenases/reductases (SDR) family.</text>
</comment>
<dbReference type="PANTHER" id="PTHR43639:SF1">
    <property type="entry name" value="SHORT-CHAIN DEHYDROGENASE_REDUCTASE FAMILY PROTEIN"/>
    <property type="match status" value="1"/>
</dbReference>
<dbReference type="PANTHER" id="PTHR43639">
    <property type="entry name" value="OXIDOREDUCTASE, SHORT-CHAIN DEHYDROGENASE/REDUCTASE FAMILY (AFU_ORTHOLOGUE AFUA_5G02870)"/>
    <property type="match status" value="1"/>
</dbReference>
<dbReference type="CDD" id="cd05233">
    <property type="entry name" value="SDR_c"/>
    <property type="match status" value="1"/>
</dbReference>
<dbReference type="InterPro" id="IPR036291">
    <property type="entry name" value="NAD(P)-bd_dom_sf"/>
</dbReference>
<dbReference type="Pfam" id="PF13561">
    <property type="entry name" value="adh_short_C2"/>
    <property type="match status" value="1"/>
</dbReference>
<dbReference type="RefSeq" id="WP_220201177.1">
    <property type="nucleotide sequence ID" value="NZ_BNJK01000001.1"/>
</dbReference>
<protein>
    <submittedName>
        <fullName evidence="3">Putative oxidoreductase</fullName>
    </submittedName>
</protein>
<sequence length="265" mass="28377">MVQRVQDKVAIVTGAAQGIGRTCAQMLAREGARVVIGDIQETAGQAVAAAIREAGGEAIFQKVDVMEEKDCTALIEGAVRSYGRLDVLVNNAGWYPRATLEETSSDLWDRILAINLRSAFFCCKYAVPRMREVGGGSIINIGSLHGIQGHANLVAYASAKGGLLTLTRTLAGAYATEKIRVNYIIPGWVLSEGELALRKSQGTSEEDLVQAGKNLPFGRHQTPEDTAYAVIYLASDESSQITGSTFHIDAGASILPIKPKTTHIF</sequence>
<dbReference type="PROSITE" id="PS00061">
    <property type="entry name" value="ADH_SHORT"/>
    <property type="match status" value="1"/>
</dbReference>
<dbReference type="EMBL" id="BNJK01000001">
    <property type="protein sequence ID" value="GHO90192.1"/>
    <property type="molecule type" value="Genomic_DNA"/>
</dbReference>
<dbReference type="FunFam" id="3.40.50.720:FF:000084">
    <property type="entry name" value="Short-chain dehydrogenase reductase"/>
    <property type="match status" value="1"/>
</dbReference>
<dbReference type="InterPro" id="IPR020904">
    <property type="entry name" value="Sc_DH/Rdtase_CS"/>
</dbReference>
<evidence type="ECO:0000313" key="4">
    <source>
        <dbReference type="Proteomes" id="UP000597444"/>
    </source>
</evidence>
<keyword evidence="2" id="KW-0560">Oxidoreductase</keyword>
<proteinExistence type="inferred from homology"/>
<dbReference type="PRINTS" id="PR00081">
    <property type="entry name" value="GDHRDH"/>
</dbReference>
<keyword evidence="4" id="KW-1185">Reference proteome</keyword>
<dbReference type="Gene3D" id="3.40.50.720">
    <property type="entry name" value="NAD(P)-binding Rossmann-like Domain"/>
    <property type="match status" value="1"/>
</dbReference>
<evidence type="ECO:0000313" key="3">
    <source>
        <dbReference type="EMBL" id="GHO90192.1"/>
    </source>
</evidence>
<evidence type="ECO:0000256" key="1">
    <source>
        <dbReference type="ARBA" id="ARBA00006484"/>
    </source>
</evidence>
<dbReference type="Proteomes" id="UP000597444">
    <property type="component" value="Unassembled WGS sequence"/>
</dbReference>
<dbReference type="PRINTS" id="PR00080">
    <property type="entry name" value="SDRFAMILY"/>
</dbReference>
<dbReference type="NCBIfam" id="NF005559">
    <property type="entry name" value="PRK07231.1"/>
    <property type="match status" value="1"/>
</dbReference>